<gene>
    <name evidence="1" type="ORF">RG540_CH02870</name>
</gene>
<evidence type="ECO:0000313" key="1">
    <source>
        <dbReference type="EMBL" id="CDN46481.1"/>
    </source>
</evidence>
<dbReference type="eggNOG" id="ENOG5032JBS">
    <property type="taxonomic scope" value="Bacteria"/>
</dbReference>
<dbReference type="AlphaFoldDB" id="A0A068SLA6"/>
<reference evidence="2" key="1">
    <citation type="journal article" date="2014" name="BMC Genomics">
        <title>Genome sequencing of two Neorhizobium galegae strains reveals a noeT gene responsible for the unusual acetylation of the nodulation factors.</title>
        <authorList>
            <person name="Osterman J."/>
            <person name="Marsh J."/>
            <person name="Laine P.K."/>
            <person name="Zeng Z."/>
            <person name="Alatalo E."/>
            <person name="Sullivan J.T."/>
            <person name="Young J.P."/>
            <person name="Thomas-Oates J."/>
            <person name="Paulin L."/>
            <person name="Lindstrom K."/>
        </authorList>
    </citation>
    <scope>NUCLEOTIDE SEQUENCE [LARGE SCALE GENOMIC DNA]</scope>
    <source>
        <strain evidence="2">HAMBI 540</strain>
    </source>
</reference>
<keyword evidence="2" id="KW-1185">Reference proteome</keyword>
<dbReference type="EMBL" id="HG938353">
    <property type="protein sequence ID" value="CDN46481.1"/>
    <property type="molecule type" value="Genomic_DNA"/>
</dbReference>
<accession>A0A068SLA6</accession>
<dbReference type="Proteomes" id="UP000028181">
    <property type="component" value="Chromosome I"/>
</dbReference>
<name>A0A068SLA6_NEOGA</name>
<evidence type="ECO:0000313" key="2">
    <source>
        <dbReference type="Proteomes" id="UP000028181"/>
    </source>
</evidence>
<sequence>MNTTENTKTTTAPTPAAHALTVELTPTQVRGLKLAKDGDLFPQEAKKWTHLNAVVTYARNDRFKERPQKIKFLTTTTLNELREHGLLRVLNEDVSVEESAHGITMAGKIWLLKNK</sequence>
<dbReference type="PATRIC" id="fig|1028800.3.peg.292"/>
<proteinExistence type="predicted"/>
<protein>
    <submittedName>
        <fullName evidence="1">Uncharacterized protein</fullName>
    </submittedName>
</protein>
<dbReference type="KEGG" id="ngg:RG540_CH02870"/>
<dbReference type="HOGENOM" id="CLU_2371269_0_0_5"/>
<organism evidence="1 2">
    <name type="scientific">Neorhizobium galegae bv. orientalis str. HAMBI 540</name>
    <dbReference type="NCBI Taxonomy" id="1028800"/>
    <lineage>
        <taxon>Bacteria</taxon>
        <taxon>Pseudomonadati</taxon>
        <taxon>Pseudomonadota</taxon>
        <taxon>Alphaproteobacteria</taxon>
        <taxon>Hyphomicrobiales</taxon>
        <taxon>Rhizobiaceae</taxon>
        <taxon>Rhizobium/Agrobacterium group</taxon>
        <taxon>Neorhizobium</taxon>
    </lineage>
</organism>